<dbReference type="Gene3D" id="2.130.10.10">
    <property type="entry name" value="YVTN repeat-like/Quinoprotein amine dehydrogenase"/>
    <property type="match status" value="1"/>
</dbReference>
<sequence length="416" mass="45708">MVRNSVRALCLFSLLGLSGCSILPQWMDPTTWFIEEEELKIKELQPIEPLFTPKVIWEEEVGEGVGEHFSRLRPAVAYDKVFAADRHGQIKAFDKTSGKVIWEQNFALFGEQAWWSGVSRLWQKGASARIAGGLVAAYDSLYFGTENGDVYALNAETGETRWHTKVKGEVLARPAVSDGLVIINTGAGVMFALDAETGEQQWLYESEVPPLSLRGISAPTVNSGGAIVGTASGKVAIVIMENGQIAWEQAVTAASGATELDRIVDIDVEPLVLGGVIYVISFDGSLAALELRSGRTIWKREYKSYRRISLDANNLYVVSTESQVFALDRRNGVELWSQNTLRSRQLTEAEPLGSYLVVGDKYGYLHWLSQADGKIVARLEVGDNDLDEGIYAAPVVDGKVLYTQTRDGQLKAIETP</sequence>
<dbReference type="Pfam" id="PF13360">
    <property type="entry name" value="PQQ_2"/>
    <property type="match status" value="2"/>
</dbReference>
<dbReference type="RefSeq" id="WP_206574531.1">
    <property type="nucleotide sequence ID" value="NZ_JAFKCV010000008.1"/>
</dbReference>
<evidence type="ECO:0000256" key="4">
    <source>
        <dbReference type="HAMAP-Rule" id="MF_00923"/>
    </source>
</evidence>
<organism evidence="7 8">
    <name type="scientific">Bowmanella dokdonensis</name>
    <dbReference type="NCBI Taxonomy" id="751969"/>
    <lineage>
        <taxon>Bacteria</taxon>
        <taxon>Pseudomonadati</taxon>
        <taxon>Pseudomonadota</taxon>
        <taxon>Gammaproteobacteria</taxon>
        <taxon>Alteromonadales</taxon>
        <taxon>Alteromonadaceae</taxon>
        <taxon>Bowmanella</taxon>
    </lineage>
</organism>
<evidence type="ECO:0000256" key="2">
    <source>
        <dbReference type="ARBA" id="ARBA00023136"/>
    </source>
</evidence>
<evidence type="ECO:0000259" key="6">
    <source>
        <dbReference type="Pfam" id="PF13360"/>
    </source>
</evidence>
<dbReference type="AlphaFoldDB" id="A0A939DPS5"/>
<comment type="function">
    <text evidence="4">Part of the outer membrane protein assembly complex, which is involved in assembly and insertion of beta-barrel proteins into the outer membrane.</text>
</comment>
<evidence type="ECO:0000256" key="1">
    <source>
        <dbReference type="ARBA" id="ARBA00022729"/>
    </source>
</evidence>
<dbReference type="PANTHER" id="PTHR34512">
    <property type="entry name" value="CELL SURFACE PROTEIN"/>
    <property type="match status" value="1"/>
</dbReference>
<keyword evidence="3 4" id="KW-0998">Cell outer membrane</keyword>
<dbReference type="Proteomes" id="UP000664654">
    <property type="component" value="Unassembled WGS sequence"/>
</dbReference>
<dbReference type="PROSITE" id="PS51257">
    <property type="entry name" value="PROKAR_LIPOPROTEIN"/>
    <property type="match status" value="1"/>
</dbReference>
<comment type="subunit">
    <text evidence="4">Part of the Bam complex.</text>
</comment>
<reference evidence="7" key="1">
    <citation type="submission" date="2021-03" db="EMBL/GenBank/DDBJ databases">
        <title>novel species isolated from a fishpond in China.</title>
        <authorList>
            <person name="Lu H."/>
            <person name="Cai Z."/>
        </authorList>
    </citation>
    <scope>NUCLEOTIDE SEQUENCE</scope>
    <source>
        <strain evidence="7">JCM 30855</strain>
    </source>
</reference>
<gene>
    <name evidence="4 7" type="primary">bamB</name>
    <name evidence="7" type="ORF">J0A66_14380</name>
</gene>
<dbReference type="GO" id="GO:0009279">
    <property type="term" value="C:cell outer membrane"/>
    <property type="evidence" value="ECO:0007669"/>
    <property type="project" value="UniProtKB-SubCell"/>
</dbReference>
<dbReference type="InterPro" id="IPR011047">
    <property type="entry name" value="Quinoprotein_ADH-like_sf"/>
</dbReference>
<dbReference type="NCBIfam" id="TIGR03300">
    <property type="entry name" value="assembly_YfgL"/>
    <property type="match status" value="1"/>
</dbReference>
<dbReference type="HAMAP" id="MF_00923">
    <property type="entry name" value="OM_assembly_BamB"/>
    <property type="match status" value="1"/>
</dbReference>
<feature type="signal peptide" evidence="5">
    <location>
        <begin position="1"/>
        <end position="23"/>
    </location>
</feature>
<comment type="similarity">
    <text evidence="4">Belongs to the BamB family.</text>
</comment>
<dbReference type="InterPro" id="IPR018391">
    <property type="entry name" value="PQQ_b-propeller_rpt"/>
</dbReference>
<dbReference type="SUPFAM" id="SSF50998">
    <property type="entry name" value="Quinoprotein alcohol dehydrogenase-like"/>
    <property type="match status" value="1"/>
</dbReference>
<comment type="subcellular location">
    <subcellularLocation>
        <location evidence="4">Cell outer membrane</location>
        <topology evidence="4">Lipid-anchor</topology>
    </subcellularLocation>
</comment>
<feature type="chain" id="PRO_5037956751" description="Outer membrane protein assembly factor BamB" evidence="5">
    <location>
        <begin position="24"/>
        <end position="416"/>
    </location>
</feature>
<dbReference type="GO" id="GO:0051205">
    <property type="term" value="P:protein insertion into membrane"/>
    <property type="evidence" value="ECO:0007669"/>
    <property type="project" value="UniProtKB-UniRule"/>
</dbReference>
<keyword evidence="1 4" id="KW-0732">Signal</keyword>
<dbReference type="NCBIfam" id="NF008351">
    <property type="entry name" value="PRK11138.1"/>
    <property type="match status" value="1"/>
</dbReference>
<dbReference type="InterPro" id="IPR015943">
    <property type="entry name" value="WD40/YVTN_repeat-like_dom_sf"/>
</dbReference>
<evidence type="ECO:0000313" key="7">
    <source>
        <dbReference type="EMBL" id="MBN7826418.1"/>
    </source>
</evidence>
<evidence type="ECO:0000256" key="5">
    <source>
        <dbReference type="SAM" id="SignalP"/>
    </source>
</evidence>
<dbReference type="GO" id="GO:0043165">
    <property type="term" value="P:Gram-negative-bacterium-type cell outer membrane assembly"/>
    <property type="evidence" value="ECO:0007669"/>
    <property type="project" value="UniProtKB-UniRule"/>
</dbReference>
<dbReference type="EMBL" id="JAFKCV010000008">
    <property type="protein sequence ID" value="MBN7826418.1"/>
    <property type="molecule type" value="Genomic_DNA"/>
</dbReference>
<accession>A0A939DPS5</accession>
<dbReference type="PANTHER" id="PTHR34512:SF30">
    <property type="entry name" value="OUTER MEMBRANE PROTEIN ASSEMBLY FACTOR BAMB"/>
    <property type="match status" value="1"/>
</dbReference>
<comment type="caution">
    <text evidence="7">The sequence shown here is derived from an EMBL/GenBank/DDBJ whole genome shotgun (WGS) entry which is preliminary data.</text>
</comment>
<protein>
    <recommendedName>
        <fullName evidence="4">Outer membrane protein assembly factor BamB</fullName>
    </recommendedName>
</protein>
<keyword evidence="4" id="KW-0564">Palmitate</keyword>
<dbReference type="InterPro" id="IPR017687">
    <property type="entry name" value="BamB"/>
</dbReference>
<proteinExistence type="inferred from homology"/>
<name>A0A939DPS5_9ALTE</name>
<keyword evidence="8" id="KW-1185">Reference proteome</keyword>
<dbReference type="InterPro" id="IPR002372">
    <property type="entry name" value="PQQ_rpt_dom"/>
</dbReference>
<feature type="domain" description="Pyrrolo-quinoline quinone repeat" evidence="6">
    <location>
        <begin position="55"/>
        <end position="106"/>
    </location>
</feature>
<evidence type="ECO:0000313" key="8">
    <source>
        <dbReference type="Proteomes" id="UP000664654"/>
    </source>
</evidence>
<keyword evidence="2 4" id="KW-0472">Membrane</keyword>
<feature type="domain" description="Pyrrolo-quinoline quinone repeat" evidence="6">
    <location>
        <begin position="120"/>
        <end position="338"/>
    </location>
</feature>
<keyword evidence="4" id="KW-0449">Lipoprotein</keyword>
<dbReference type="SMART" id="SM00564">
    <property type="entry name" value="PQQ"/>
    <property type="match status" value="7"/>
</dbReference>
<evidence type="ECO:0000256" key="3">
    <source>
        <dbReference type="ARBA" id="ARBA00023237"/>
    </source>
</evidence>